<evidence type="ECO:0000256" key="1">
    <source>
        <dbReference type="SAM" id="MobiDB-lite"/>
    </source>
</evidence>
<name>A0ABY3RDW6_9BRAD</name>
<sequence>MKHPLPAVLQEIADVAGEAAALSIAARHGGRRVYFPSSDRLHVDGHENYWLIACVGLEAATKICKHFEVDGRGQRIEIPLHVGGTYRQFVRQIAQRVHELEDEGKSSTEIAQALGLTQRTVHRHRSRHRGSARGNKQGNLF</sequence>
<keyword evidence="3" id="KW-1185">Reference proteome</keyword>
<evidence type="ECO:0008006" key="4">
    <source>
        <dbReference type="Google" id="ProtNLM"/>
    </source>
</evidence>
<dbReference type="InterPro" id="IPR009057">
    <property type="entry name" value="Homeodomain-like_sf"/>
</dbReference>
<evidence type="ECO:0000313" key="2">
    <source>
        <dbReference type="EMBL" id="UFZ05488.1"/>
    </source>
</evidence>
<reference evidence="2" key="1">
    <citation type="journal article" date="2024" name="Antonie Van Leeuwenhoek">
        <title>Bradyrhizobium ontarionense sp. nov., a novel bacterial symbiont isolated from Aeschynomene indica (Indian jointvetch), harbours photosynthesis, nitrogen fixation and nitrous oxide (N2O) reductase genes.</title>
        <authorList>
            <person name="Bromfield E.S.P."/>
            <person name="Cloutier S."/>
        </authorList>
    </citation>
    <scope>NUCLEOTIDE SEQUENCE</scope>
    <source>
        <strain evidence="2">A19</strain>
    </source>
</reference>
<dbReference type="Proteomes" id="UP001431010">
    <property type="component" value="Chromosome"/>
</dbReference>
<accession>A0ABY3RDW6</accession>
<protein>
    <recommendedName>
        <fullName evidence="4">Helix-turn-helix domain-containing protein</fullName>
    </recommendedName>
</protein>
<feature type="compositionally biased region" description="Basic residues" evidence="1">
    <location>
        <begin position="120"/>
        <end position="131"/>
    </location>
</feature>
<organism evidence="2 3">
    <name type="scientific">Bradyrhizobium ontarionense</name>
    <dbReference type="NCBI Taxonomy" id="2898149"/>
    <lineage>
        <taxon>Bacteria</taxon>
        <taxon>Pseudomonadati</taxon>
        <taxon>Pseudomonadota</taxon>
        <taxon>Alphaproteobacteria</taxon>
        <taxon>Hyphomicrobiales</taxon>
        <taxon>Nitrobacteraceae</taxon>
        <taxon>Bradyrhizobium</taxon>
    </lineage>
</organism>
<proteinExistence type="predicted"/>
<dbReference type="SUPFAM" id="SSF46689">
    <property type="entry name" value="Homeodomain-like"/>
    <property type="match status" value="1"/>
</dbReference>
<gene>
    <name evidence="2" type="ORF">LQG66_03990</name>
</gene>
<dbReference type="RefSeq" id="WP_231323639.1">
    <property type="nucleotide sequence ID" value="NZ_CP088156.1"/>
</dbReference>
<evidence type="ECO:0000313" key="3">
    <source>
        <dbReference type="Proteomes" id="UP001431010"/>
    </source>
</evidence>
<dbReference type="Gene3D" id="1.10.10.60">
    <property type="entry name" value="Homeodomain-like"/>
    <property type="match status" value="1"/>
</dbReference>
<dbReference type="EMBL" id="CP088156">
    <property type="protein sequence ID" value="UFZ05488.1"/>
    <property type="molecule type" value="Genomic_DNA"/>
</dbReference>
<feature type="region of interest" description="Disordered" evidence="1">
    <location>
        <begin position="115"/>
        <end position="141"/>
    </location>
</feature>